<dbReference type="Proteomes" id="UP001550378">
    <property type="component" value="Unassembled WGS sequence"/>
</dbReference>
<reference evidence="3 4" key="1">
    <citation type="submission" date="2024-06" db="EMBL/GenBank/DDBJ databases">
        <title>The Natural Products Discovery Center: Release of the First 8490 Sequenced Strains for Exploring Actinobacteria Biosynthetic Diversity.</title>
        <authorList>
            <person name="Kalkreuter E."/>
            <person name="Kautsar S.A."/>
            <person name="Yang D."/>
            <person name="Bader C.D."/>
            <person name="Teijaro C.N."/>
            <person name="Fluegel L."/>
            <person name="Davis C.M."/>
            <person name="Simpson J.R."/>
            <person name="Lauterbach L."/>
            <person name="Steele A.D."/>
            <person name="Gui C."/>
            <person name="Meng S."/>
            <person name="Li G."/>
            <person name="Viehrig K."/>
            <person name="Ye F."/>
            <person name="Su P."/>
            <person name="Kiefer A.F."/>
            <person name="Nichols A."/>
            <person name="Cepeda A.J."/>
            <person name="Yan W."/>
            <person name="Fan B."/>
            <person name="Jiang Y."/>
            <person name="Adhikari A."/>
            <person name="Zheng C.-J."/>
            <person name="Schuster L."/>
            <person name="Cowan T.M."/>
            <person name="Smanski M.J."/>
            <person name="Chevrette M.G."/>
            <person name="De Carvalho L.P.S."/>
            <person name="Shen B."/>
        </authorList>
    </citation>
    <scope>NUCLEOTIDE SEQUENCE [LARGE SCALE GENOMIC DNA]</scope>
    <source>
        <strain evidence="3 4">NPDC006337</strain>
    </source>
</reference>
<evidence type="ECO:0000256" key="2">
    <source>
        <dbReference type="SAM" id="Phobius"/>
    </source>
</evidence>
<feature type="region of interest" description="Disordered" evidence="1">
    <location>
        <begin position="125"/>
        <end position="145"/>
    </location>
</feature>
<comment type="caution">
    <text evidence="3">The sequence shown here is derived from an EMBL/GenBank/DDBJ whole genome shotgun (WGS) entry which is preliminary data.</text>
</comment>
<keyword evidence="2" id="KW-0472">Membrane</keyword>
<organism evidence="3 4">
    <name type="scientific">Streptomyces lavendulocolor</name>
    <dbReference type="NCBI Taxonomy" id="67316"/>
    <lineage>
        <taxon>Bacteria</taxon>
        <taxon>Bacillati</taxon>
        <taxon>Actinomycetota</taxon>
        <taxon>Actinomycetes</taxon>
        <taxon>Kitasatosporales</taxon>
        <taxon>Streptomycetaceae</taxon>
        <taxon>Streptomyces</taxon>
    </lineage>
</organism>
<dbReference type="InterPro" id="IPR021682">
    <property type="entry name" value="DUF2933"/>
</dbReference>
<dbReference type="Pfam" id="PF11666">
    <property type="entry name" value="DUF2933"/>
    <property type="match status" value="1"/>
</dbReference>
<dbReference type="EMBL" id="JBEXZR010000010">
    <property type="protein sequence ID" value="MEU0708550.1"/>
    <property type="molecule type" value="Genomic_DNA"/>
</dbReference>
<evidence type="ECO:0000256" key="1">
    <source>
        <dbReference type="SAM" id="MobiDB-lite"/>
    </source>
</evidence>
<proteinExistence type="predicted"/>
<gene>
    <name evidence="3" type="ORF">ABZ508_14450</name>
</gene>
<feature type="transmembrane region" description="Helical" evidence="2">
    <location>
        <begin position="21"/>
        <end position="39"/>
    </location>
</feature>
<keyword evidence="2" id="KW-0812">Transmembrane</keyword>
<keyword evidence="4" id="KW-1185">Reference proteome</keyword>
<protein>
    <submittedName>
        <fullName evidence="3">DUF2933 domain-containing protein</fullName>
    </submittedName>
</protein>
<keyword evidence="2" id="KW-1133">Transmembrane helix</keyword>
<name>A0ABV2W4T1_9ACTN</name>
<evidence type="ECO:0000313" key="3">
    <source>
        <dbReference type="EMBL" id="MEU0708550.1"/>
    </source>
</evidence>
<accession>A0ABV2W4T1</accession>
<feature type="compositionally biased region" description="Low complexity" evidence="1">
    <location>
        <begin position="86"/>
        <end position="98"/>
    </location>
</feature>
<feature type="transmembrane region" description="Helical" evidence="2">
    <location>
        <begin position="45"/>
        <end position="64"/>
    </location>
</feature>
<evidence type="ECO:0000313" key="4">
    <source>
        <dbReference type="Proteomes" id="UP001550378"/>
    </source>
</evidence>
<feature type="region of interest" description="Disordered" evidence="1">
    <location>
        <begin position="73"/>
        <end position="99"/>
    </location>
</feature>
<sequence>MGTTRCPIRTSTQSPGVIPMCLNKKAVIGLSAVAAAVLLLKPGWFLAALPLLLLALCPLSMIFMMRGMKGGQSRGQAGSAYGTGGKTHTTGTASTGGTHLDKQISALQAELRDLKAAEARRDGVTAAEAAESVNLGKNTGPDARA</sequence>
<dbReference type="RefSeq" id="WP_189898392.1">
    <property type="nucleotide sequence ID" value="NZ_JBEXZP010000191.1"/>
</dbReference>